<dbReference type="RefSeq" id="WP_133772769.1">
    <property type="nucleotide sequence ID" value="NZ_SNZR01000014.1"/>
</dbReference>
<dbReference type="Gene3D" id="1.10.530.10">
    <property type="match status" value="1"/>
</dbReference>
<dbReference type="PANTHER" id="PTHR37423:SF2">
    <property type="entry name" value="MEMBRANE-BOUND LYTIC MUREIN TRANSGLYCOSYLASE C"/>
    <property type="match status" value="1"/>
</dbReference>
<feature type="chain" id="PRO_5020309893" evidence="5">
    <location>
        <begin position="24"/>
        <end position="745"/>
    </location>
</feature>
<evidence type="ECO:0000256" key="1">
    <source>
        <dbReference type="ARBA" id="ARBA00007734"/>
    </source>
</evidence>
<dbReference type="Proteomes" id="UP000295122">
    <property type="component" value="Unassembled WGS sequence"/>
</dbReference>
<dbReference type="GO" id="GO:0042597">
    <property type="term" value="C:periplasmic space"/>
    <property type="evidence" value="ECO:0007669"/>
    <property type="project" value="InterPro"/>
</dbReference>
<dbReference type="GO" id="GO:0000270">
    <property type="term" value="P:peptidoglycan metabolic process"/>
    <property type="evidence" value="ECO:0007669"/>
    <property type="project" value="InterPro"/>
</dbReference>
<dbReference type="OrthoDB" id="9815002at2"/>
<dbReference type="GO" id="GO:0008933">
    <property type="term" value="F:peptidoglycan lytic transglycosylase activity"/>
    <property type="evidence" value="ECO:0007669"/>
    <property type="project" value="InterPro"/>
</dbReference>
<dbReference type="InterPro" id="IPR008258">
    <property type="entry name" value="Transglycosylase_SLT_dom_1"/>
</dbReference>
<comment type="similarity">
    <text evidence="1">Belongs to the transglycosylase Slt family.</text>
</comment>
<evidence type="ECO:0000313" key="7">
    <source>
        <dbReference type="EMBL" id="TDR89221.1"/>
    </source>
</evidence>
<dbReference type="InterPro" id="IPR023346">
    <property type="entry name" value="Lysozyme-like_dom_sf"/>
</dbReference>
<feature type="domain" description="Transglycosylase SLT" evidence="6">
    <location>
        <begin position="564"/>
        <end position="670"/>
    </location>
</feature>
<protein>
    <submittedName>
        <fullName evidence="7">Soluble lytic murein transglycosylase</fullName>
    </submittedName>
</protein>
<comment type="caution">
    <text evidence="7">The sequence shown here is derived from an EMBL/GenBank/DDBJ whole genome shotgun (WGS) entry which is preliminary data.</text>
</comment>
<organism evidence="7 8">
    <name type="scientific">Enterovirga rhinocerotis</name>
    <dbReference type="NCBI Taxonomy" id="1339210"/>
    <lineage>
        <taxon>Bacteria</taxon>
        <taxon>Pseudomonadati</taxon>
        <taxon>Pseudomonadota</taxon>
        <taxon>Alphaproteobacteria</taxon>
        <taxon>Hyphomicrobiales</taxon>
        <taxon>Methylobacteriaceae</taxon>
        <taxon>Enterovirga</taxon>
    </lineage>
</organism>
<name>A0A4R7BUP4_9HYPH</name>
<dbReference type="Pfam" id="PF01464">
    <property type="entry name" value="SLT"/>
    <property type="match status" value="1"/>
</dbReference>
<dbReference type="EMBL" id="SNZR01000014">
    <property type="protein sequence ID" value="TDR89221.1"/>
    <property type="molecule type" value="Genomic_DNA"/>
</dbReference>
<evidence type="ECO:0000313" key="8">
    <source>
        <dbReference type="Proteomes" id="UP000295122"/>
    </source>
</evidence>
<dbReference type="SUPFAM" id="SSF48435">
    <property type="entry name" value="Bacterial muramidases"/>
    <property type="match status" value="1"/>
</dbReference>
<dbReference type="CDD" id="cd13401">
    <property type="entry name" value="Slt70-like"/>
    <property type="match status" value="1"/>
</dbReference>
<dbReference type="GO" id="GO:0016020">
    <property type="term" value="C:membrane"/>
    <property type="evidence" value="ECO:0007669"/>
    <property type="project" value="InterPro"/>
</dbReference>
<evidence type="ECO:0000259" key="6">
    <source>
        <dbReference type="Pfam" id="PF01464"/>
    </source>
</evidence>
<evidence type="ECO:0000256" key="4">
    <source>
        <dbReference type="SAM" id="MobiDB-lite"/>
    </source>
</evidence>
<feature type="region of interest" description="Disordered" evidence="4">
    <location>
        <begin position="51"/>
        <end position="100"/>
    </location>
</feature>
<dbReference type="GO" id="GO:0004553">
    <property type="term" value="F:hydrolase activity, hydrolyzing O-glycosyl compounds"/>
    <property type="evidence" value="ECO:0007669"/>
    <property type="project" value="InterPro"/>
</dbReference>
<sequence length="745" mass="79988">MRIAHTSLAAMLAVLLAAPAAHGNPRTAKPKPPARPAALAAPATALPVAAAAASVQDTAGEGKSSPQGERDAQENATGVEGDGEEKATAAAPPAPAVEHPDIAKVRDAVAAYRKGDFAGGDAVRRRVETPGAGAFLDWAAIRLGGGGIGFDRVTAFIHAYPDYPNKAWLRRRSEETLLYERRPAAFVRGFFARGVPQTAWGKLALAIAFRADGLTEDADDLVRDAWRNDTFGRELEARFLDAFKDTLTTADHRFRMERFLLRESWEPARRAASYAGEGYDALVKARIAVEQRARTAEKLVEAVPANLKSDTSWLFSRVRHLRRAEKDAEAAKILTDLTRDPAQLVNGDAWWVERRLVARKLIDDGDPKAAYAIVTGHGATSAERRIEAEFLSGWIALRRLNDPAAARRHFDRAAALATQPISQSRAAYWQGRAAEAAGTREEARALYREAAGYGITYYGQLAAAKLDQPSVAVREPSGRVPATPAPFVDAVRVAYAAGFRELGFPLSIEFGRGGSDPVELEAVAAVLTAQGDAKAVLTLGKLATQRGHPLDEAAFPTFGIPAFEAVGKTPVEAAMVHAIARQESMFDPAAGSPVGARGLMQLMPGTALATAKKAGLTYEPGRILDGVYNAQLGAAHLGDLMEDYRGAFILVFAAYNAGPGNVRKWIAAHGDPRLPGVDPIDWVELITFSETRNYVQRVMENLQVYRRRLNGPVPLTIDRDLKAGGMPGRTAQGEEARSSGLAANP</sequence>
<dbReference type="InterPro" id="IPR008939">
    <property type="entry name" value="Lytic_TGlycosylase_superhlx_U"/>
</dbReference>
<reference evidence="7 8" key="1">
    <citation type="submission" date="2019-03" db="EMBL/GenBank/DDBJ databases">
        <title>Genomic Encyclopedia of Type Strains, Phase IV (KMG-IV): sequencing the most valuable type-strain genomes for metagenomic binning, comparative biology and taxonomic classification.</title>
        <authorList>
            <person name="Goeker M."/>
        </authorList>
    </citation>
    <scope>NUCLEOTIDE SEQUENCE [LARGE SCALE GENOMIC DNA]</scope>
    <source>
        <strain evidence="7 8">DSM 25903</strain>
    </source>
</reference>
<feature type="signal peptide" evidence="5">
    <location>
        <begin position="1"/>
        <end position="23"/>
    </location>
</feature>
<dbReference type="SUPFAM" id="SSF53955">
    <property type="entry name" value="Lysozyme-like"/>
    <property type="match status" value="1"/>
</dbReference>
<dbReference type="Gene3D" id="1.25.20.10">
    <property type="entry name" value="Bacterial muramidases"/>
    <property type="match status" value="1"/>
</dbReference>
<dbReference type="PROSITE" id="PS00922">
    <property type="entry name" value="TRANSGLYCOSYLASE"/>
    <property type="match status" value="1"/>
</dbReference>
<proteinExistence type="inferred from homology"/>
<feature type="region of interest" description="Disordered" evidence="4">
    <location>
        <begin position="721"/>
        <end position="745"/>
    </location>
</feature>
<evidence type="ECO:0000256" key="3">
    <source>
        <dbReference type="ARBA" id="ARBA00022729"/>
    </source>
</evidence>
<evidence type="ECO:0000256" key="2">
    <source>
        <dbReference type="ARBA" id="ARBA00009387"/>
    </source>
</evidence>
<keyword evidence="3 5" id="KW-0732">Signal</keyword>
<dbReference type="AlphaFoldDB" id="A0A4R7BUP4"/>
<dbReference type="InterPro" id="IPR000189">
    <property type="entry name" value="Transglyc_AS"/>
</dbReference>
<evidence type="ECO:0000256" key="5">
    <source>
        <dbReference type="SAM" id="SignalP"/>
    </source>
</evidence>
<dbReference type="PANTHER" id="PTHR37423">
    <property type="entry name" value="SOLUBLE LYTIC MUREIN TRANSGLYCOSYLASE-RELATED"/>
    <property type="match status" value="1"/>
</dbReference>
<gene>
    <name evidence="7" type="ORF">EV668_3710</name>
</gene>
<accession>A0A4R7BUP4</accession>
<comment type="similarity">
    <text evidence="2">Belongs to the virb1 family.</text>
</comment>
<keyword evidence="8" id="KW-1185">Reference proteome</keyword>